<dbReference type="Proteomes" id="UP000054359">
    <property type="component" value="Unassembled WGS sequence"/>
</dbReference>
<dbReference type="STRING" id="407821.A0A087V1N1"/>
<evidence type="ECO:0000313" key="7">
    <source>
        <dbReference type="Proteomes" id="UP000054359"/>
    </source>
</evidence>
<gene>
    <name evidence="6" type="ORF">X975_01290</name>
</gene>
<accession>A0A087V1N1</accession>
<dbReference type="PANTHER" id="PTHR15840:SF10">
    <property type="entry name" value="EKC_KEOPS COMPLEX SUBUNIT TPRKB"/>
    <property type="match status" value="1"/>
</dbReference>
<feature type="non-terminal residue" evidence="6">
    <location>
        <position position="96"/>
    </location>
</feature>
<evidence type="ECO:0000256" key="1">
    <source>
        <dbReference type="ARBA" id="ARBA00004123"/>
    </source>
</evidence>
<dbReference type="Gene3D" id="3.30.2380.10">
    <property type="entry name" value="CGI121/TPRKB"/>
    <property type="match status" value="1"/>
</dbReference>
<dbReference type="GO" id="GO:0002949">
    <property type="term" value="P:tRNA threonylcarbamoyladenosine modification"/>
    <property type="evidence" value="ECO:0007669"/>
    <property type="project" value="TreeGrafter"/>
</dbReference>
<dbReference type="Pfam" id="PF08617">
    <property type="entry name" value="CGI-121"/>
    <property type="match status" value="1"/>
</dbReference>
<dbReference type="PANTHER" id="PTHR15840">
    <property type="entry name" value="CGI-121 FAMILY MEMBER"/>
    <property type="match status" value="1"/>
</dbReference>
<dbReference type="SUPFAM" id="SSF143870">
    <property type="entry name" value="PF0523-like"/>
    <property type="match status" value="1"/>
</dbReference>
<evidence type="ECO:0000256" key="3">
    <source>
        <dbReference type="ARBA" id="ARBA00022694"/>
    </source>
</evidence>
<comment type="similarity">
    <text evidence="2 5">Belongs to the CGI121/TPRKB family.</text>
</comment>
<evidence type="ECO:0000313" key="6">
    <source>
        <dbReference type="EMBL" id="KFM83520.1"/>
    </source>
</evidence>
<dbReference type="GO" id="GO:0000408">
    <property type="term" value="C:EKC/KEOPS complex"/>
    <property type="evidence" value="ECO:0007669"/>
    <property type="project" value="TreeGrafter"/>
</dbReference>
<dbReference type="EMBL" id="KL866576">
    <property type="protein sequence ID" value="KFM83520.1"/>
    <property type="molecule type" value="Genomic_DNA"/>
</dbReference>
<organism evidence="6 7">
    <name type="scientific">Stegodyphus mimosarum</name>
    <name type="common">African social velvet spider</name>
    <dbReference type="NCBI Taxonomy" id="407821"/>
    <lineage>
        <taxon>Eukaryota</taxon>
        <taxon>Metazoa</taxon>
        <taxon>Ecdysozoa</taxon>
        <taxon>Arthropoda</taxon>
        <taxon>Chelicerata</taxon>
        <taxon>Arachnida</taxon>
        <taxon>Araneae</taxon>
        <taxon>Araneomorphae</taxon>
        <taxon>Entelegynae</taxon>
        <taxon>Eresoidea</taxon>
        <taxon>Eresidae</taxon>
        <taxon>Stegodyphus</taxon>
    </lineage>
</organism>
<name>A0A087V1N1_STEMI</name>
<dbReference type="InterPro" id="IPR013926">
    <property type="entry name" value="CGI121/TPRKB"/>
</dbReference>
<keyword evidence="7" id="KW-1185">Reference proteome</keyword>
<dbReference type="GO" id="GO:0005634">
    <property type="term" value="C:nucleus"/>
    <property type="evidence" value="ECO:0007669"/>
    <property type="project" value="UniProtKB-SubCell"/>
</dbReference>
<evidence type="ECO:0000256" key="5">
    <source>
        <dbReference type="RuleBase" id="RU004398"/>
    </source>
</evidence>
<sequence>MGTDLNQVPAYFLLYENIENIKEIKELLLRNELNAAVINPEFVYHKDQLLIACHRSLYNERTKQMKTKSLFTELLYNLYPNRRISESLKTLGVQES</sequence>
<comment type="subcellular location">
    <subcellularLocation>
        <location evidence="1">Nucleus</location>
    </subcellularLocation>
</comment>
<dbReference type="OrthoDB" id="329139at2759"/>
<reference evidence="6 7" key="1">
    <citation type="submission" date="2013-11" db="EMBL/GenBank/DDBJ databases">
        <title>Genome sequencing of Stegodyphus mimosarum.</title>
        <authorList>
            <person name="Bechsgaard J."/>
        </authorList>
    </citation>
    <scope>NUCLEOTIDE SEQUENCE [LARGE SCALE GENOMIC DNA]</scope>
</reference>
<dbReference type="AlphaFoldDB" id="A0A087V1N1"/>
<dbReference type="InterPro" id="IPR036504">
    <property type="entry name" value="CGI121/TPRKB_sf"/>
</dbReference>
<keyword evidence="3" id="KW-0819">tRNA processing</keyword>
<keyword evidence="4 5" id="KW-0539">Nucleus</keyword>
<dbReference type="GO" id="GO:0005829">
    <property type="term" value="C:cytosol"/>
    <property type="evidence" value="ECO:0007669"/>
    <property type="project" value="TreeGrafter"/>
</dbReference>
<proteinExistence type="inferred from homology"/>
<protein>
    <submittedName>
        <fullName evidence="6">TP53RK-binding protein</fullName>
    </submittedName>
</protein>
<evidence type="ECO:0000256" key="4">
    <source>
        <dbReference type="ARBA" id="ARBA00023242"/>
    </source>
</evidence>
<evidence type="ECO:0000256" key="2">
    <source>
        <dbReference type="ARBA" id="ARBA00005546"/>
    </source>
</evidence>